<reference evidence="7" key="1">
    <citation type="submission" date="2021-02" db="EMBL/GenBank/DDBJ databases">
        <authorList>
            <person name="Nowell W R."/>
        </authorList>
    </citation>
    <scope>NUCLEOTIDE SEQUENCE</scope>
</reference>
<feature type="transmembrane region" description="Helical" evidence="5">
    <location>
        <begin position="101"/>
        <end position="123"/>
    </location>
</feature>
<gene>
    <name evidence="7" type="ORF">EDS130_LOCUS24328</name>
</gene>
<organism evidence="7 8">
    <name type="scientific">Adineta ricciae</name>
    <name type="common">Rotifer</name>
    <dbReference type="NCBI Taxonomy" id="249248"/>
    <lineage>
        <taxon>Eukaryota</taxon>
        <taxon>Metazoa</taxon>
        <taxon>Spiralia</taxon>
        <taxon>Gnathifera</taxon>
        <taxon>Rotifera</taxon>
        <taxon>Eurotatoria</taxon>
        <taxon>Bdelloidea</taxon>
        <taxon>Adinetida</taxon>
        <taxon>Adinetidae</taxon>
        <taxon>Adineta</taxon>
    </lineage>
</organism>
<dbReference type="EMBL" id="CAJNOJ010000137">
    <property type="protein sequence ID" value="CAF1182557.1"/>
    <property type="molecule type" value="Genomic_DNA"/>
</dbReference>
<evidence type="ECO:0000256" key="2">
    <source>
        <dbReference type="ARBA" id="ARBA00022692"/>
    </source>
</evidence>
<evidence type="ECO:0000256" key="5">
    <source>
        <dbReference type="SAM" id="Phobius"/>
    </source>
</evidence>
<sequence length="181" mass="21107">MNWCIVIGTAGSSCSLTYTSIPIRIWNMSVLFALPIGITFLTSIKCLMFLKRTQSQQIIIQRNHYRRLIYRYVCFYTIWLILWTPLMILNFLCIETIDGKINFIATAGNTFESCLDGVILIFLDKRFEMAWRKSFDAIRQKFAGQKKNKVTPTCQQILVRQNEVHLRKEEVVRATRVILAS</sequence>
<evidence type="ECO:0000313" key="7">
    <source>
        <dbReference type="EMBL" id="CAF1182557.1"/>
    </source>
</evidence>
<evidence type="ECO:0000256" key="4">
    <source>
        <dbReference type="ARBA" id="ARBA00023136"/>
    </source>
</evidence>
<dbReference type="SUPFAM" id="SSF81321">
    <property type="entry name" value="Family A G protein-coupled receptor-like"/>
    <property type="match status" value="1"/>
</dbReference>
<keyword evidence="3 5" id="KW-1133">Transmembrane helix</keyword>
<dbReference type="InterPro" id="IPR017452">
    <property type="entry name" value="GPCR_Rhodpsn_7TM"/>
</dbReference>
<evidence type="ECO:0000259" key="6">
    <source>
        <dbReference type="PROSITE" id="PS50262"/>
    </source>
</evidence>
<dbReference type="PROSITE" id="PS50262">
    <property type="entry name" value="G_PROTEIN_RECEP_F1_2"/>
    <property type="match status" value="1"/>
</dbReference>
<evidence type="ECO:0000313" key="8">
    <source>
        <dbReference type="Proteomes" id="UP000663852"/>
    </source>
</evidence>
<dbReference type="AlphaFoldDB" id="A0A814V2Q0"/>
<accession>A0A814V2Q0</accession>
<feature type="domain" description="G-protein coupled receptors family 1 profile" evidence="6">
    <location>
        <begin position="1"/>
        <end position="120"/>
    </location>
</feature>
<evidence type="ECO:0000256" key="3">
    <source>
        <dbReference type="ARBA" id="ARBA00022989"/>
    </source>
</evidence>
<name>A0A814V2Q0_ADIRI</name>
<dbReference type="Proteomes" id="UP000663852">
    <property type="component" value="Unassembled WGS sequence"/>
</dbReference>
<proteinExistence type="predicted"/>
<dbReference type="Gene3D" id="1.20.1070.10">
    <property type="entry name" value="Rhodopsin 7-helix transmembrane proteins"/>
    <property type="match status" value="1"/>
</dbReference>
<comment type="subcellular location">
    <subcellularLocation>
        <location evidence="1">Membrane</location>
    </subcellularLocation>
</comment>
<feature type="transmembrane region" description="Helical" evidence="5">
    <location>
        <begin position="69"/>
        <end position="89"/>
    </location>
</feature>
<comment type="caution">
    <text evidence="7">The sequence shown here is derived from an EMBL/GenBank/DDBJ whole genome shotgun (WGS) entry which is preliminary data.</text>
</comment>
<protein>
    <recommendedName>
        <fullName evidence="6">G-protein coupled receptors family 1 profile domain-containing protein</fullName>
    </recommendedName>
</protein>
<keyword evidence="2 5" id="KW-0812">Transmembrane</keyword>
<evidence type="ECO:0000256" key="1">
    <source>
        <dbReference type="ARBA" id="ARBA00004370"/>
    </source>
</evidence>
<keyword evidence="4 5" id="KW-0472">Membrane</keyword>
<feature type="transmembrane region" description="Helical" evidence="5">
    <location>
        <begin position="25"/>
        <end position="48"/>
    </location>
</feature>
<dbReference type="GO" id="GO:0016020">
    <property type="term" value="C:membrane"/>
    <property type="evidence" value="ECO:0007669"/>
    <property type="project" value="UniProtKB-SubCell"/>
</dbReference>